<dbReference type="InterPro" id="IPR015424">
    <property type="entry name" value="PyrdxlP-dep_Trfase"/>
</dbReference>
<dbReference type="PROSITE" id="PS00105">
    <property type="entry name" value="AA_TRANSFER_CLASS_1"/>
    <property type="match status" value="1"/>
</dbReference>
<dbReference type="CDD" id="cd00609">
    <property type="entry name" value="AAT_like"/>
    <property type="match status" value="1"/>
</dbReference>
<dbReference type="InterPro" id="IPR050596">
    <property type="entry name" value="AspAT/PAT-like"/>
</dbReference>
<keyword evidence="4 6" id="KW-0808">Transferase</keyword>
<evidence type="ECO:0000256" key="1">
    <source>
        <dbReference type="ARBA" id="ARBA00001933"/>
    </source>
</evidence>
<keyword evidence="5" id="KW-0663">Pyridoxal phosphate</keyword>
<dbReference type="InterPro" id="IPR004838">
    <property type="entry name" value="NHTrfase_class1_PyrdxlP-BS"/>
</dbReference>
<reference evidence="8 9" key="1">
    <citation type="submission" date="2023-04" db="EMBL/GenBank/DDBJ databases">
        <title>Draft genome sequence of acteroides sedimenti strain YN3PY1.</title>
        <authorList>
            <person name="Yoshida N."/>
        </authorList>
    </citation>
    <scope>NUCLEOTIDE SEQUENCE [LARGE SCALE GENOMIC DNA]</scope>
    <source>
        <strain evidence="8 9">YN3PY1</strain>
    </source>
</reference>
<evidence type="ECO:0000256" key="3">
    <source>
        <dbReference type="ARBA" id="ARBA00022576"/>
    </source>
</evidence>
<evidence type="ECO:0000256" key="2">
    <source>
        <dbReference type="ARBA" id="ARBA00007441"/>
    </source>
</evidence>
<gene>
    <name evidence="8" type="ORF">BSYN_25800</name>
</gene>
<dbReference type="GO" id="GO:0008483">
    <property type="term" value="F:transaminase activity"/>
    <property type="evidence" value="ECO:0007669"/>
    <property type="project" value="UniProtKB-KW"/>
</dbReference>
<dbReference type="InterPro" id="IPR004839">
    <property type="entry name" value="Aminotransferase_I/II_large"/>
</dbReference>
<proteinExistence type="inferred from homology"/>
<dbReference type="Proteomes" id="UP001496674">
    <property type="component" value="Chromosome"/>
</dbReference>
<keyword evidence="9" id="KW-1185">Reference proteome</keyword>
<dbReference type="PANTHER" id="PTHR46383">
    <property type="entry name" value="ASPARTATE AMINOTRANSFERASE"/>
    <property type="match status" value="1"/>
</dbReference>
<comment type="similarity">
    <text evidence="2 6">Belongs to the class-I pyridoxal-phosphate-dependent aminotransferase family.</text>
</comment>
<dbReference type="Pfam" id="PF00155">
    <property type="entry name" value="Aminotran_1_2"/>
    <property type="match status" value="1"/>
</dbReference>
<evidence type="ECO:0000256" key="4">
    <source>
        <dbReference type="ARBA" id="ARBA00022679"/>
    </source>
</evidence>
<feature type="domain" description="Aminotransferase class I/classII large" evidence="7">
    <location>
        <begin position="32"/>
        <end position="386"/>
    </location>
</feature>
<dbReference type="Gene3D" id="3.90.1150.10">
    <property type="entry name" value="Aspartate Aminotransferase, domain 1"/>
    <property type="match status" value="1"/>
</dbReference>
<evidence type="ECO:0000256" key="5">
    <source>
        <dbReference type="ARBA" id="ARBA00022898"/>
    </source>
</evidence>
<dbReference type="PANTHER" id="PTHR46383:SF1">
    <property type="entry name" value="ASPARTATE AMINOTRANSFERASE"/>
    <property type="match status" value="1"/>
</dbReference>
<protein>
    <recommendedName>
        <fullName evidence="6">Aminotransferase</fullName>
        <ecNumber evidence="6">2.6.1.-</ecNumber>
    </recommendedName>
</protein>
<dbReference type="RefSeq" id="WP_353331552.1">
    <property type="nucleotide sequence ID" value="NZ_AP028055.1"/>
</dbReference>
<dbReference type="InterPro" id="IPR015421">
    <property type="entry name" value="PyrdxlP-dep_Trfase_major"/>
</dbReference>
<organism evidence="8 9">
    <name type="scientific">Bacteroides sedimenti</name>
    <dbReference type="NCBI Taxonomy" id="2136147"/>
    <lineage>
        <taxon>Bacteria</taxon>
        <taxon>Pseudomonadati</taxon>
        <taxon>Bacteroidota</taxon>
        <taxon>Bacteroidia</taxon>
        <taxon>Bacteroidales</taxon>
        <taxon>Bacteroidaceae</taxon>
        <taxon>Bacteroides</taxon>
    </lineage>
</organism>
<accession>A0ABN6ZDZ4</accession>
<dbReference type="EMBL" id="AP028055">
    <property type="protein sequence ID" value="BEH00316.1"/>
    <property type="molecule type" value="Genomic_DNA"/>
</dbReference>
<keyword evidence="3 6" id="KW-0032">Aminotransferase</keyword>
<evidence type="ECO:0000313" key="8">
    <source>
        <dbReference type="EMBL" id="BEH00316.1"/>
    </source>
</evidence>
<dbReference type="InterPro" id="IPR015422">
    <property type="entry name" value="PyrdxlP-dep_Trfase_small"/>
</dbReference>
<dbReference type="EC" id="2.6.1.-" evidence="6"/>
<comment type="cofactor">
    <cofactor evidence="1 6">
        <name>pyridoxal 5'-phosphate</name>
        <dbReference type="ChEBI" id="CHEBI:597326"/>
    </cofactor>
</comment>
<dbReference type="SUPFAM" id="SSF53383">
    <property type="entry name" value="PLP-dependent transferases"/>
    <property type="match status" value="1"/>
</dbReference>
<evidence type="ECO:0000313" key="9">
    <source>
        <dbReference type="Proteomes" id="UP001496674"/>
    </source>
</evidence>
<evidence type="ECO:0000259" key="7">
    <source>
        <dbReference type="Pfam" id="PF00155"/>
    </source>
</evidence>
<name>A0ABN6ZDZ4_9BACE</name>
<evidence type="ECO:0000256" key="6">
    <source>
        <dbReference type="RuleBase" id="RU000481"/>
    </source>
</evidence>
<sequence length="397" mass="43324">MNQLSDRLNSLSPSETLAMSQKSSELKAQGIDVINLSVGEPDFFTPDHIKEAAKQAIDDNFSFYSPVPGYLPLRKAIAEKLKNENGLDYSPEQIVCSNGAKQSVCNTLLCIVGPGDEVIIPAPYWVSYIEMVKLAEGKSVVVPAGIEQNFKITPAQLEAAITPKTKALILCSPSNPTGSVYSKEELQGLVEVLVKYPNIIVIADEIYEHINYVGKHESIAQFPEIKERVALINGVSKAYAMTGWRLGFVAAPIWLAKASNKLQGQYTSGPSSIAQKAAEAAFAGDQTPVEDMRKAFERRRNLVLDLVKDIPGLECNIPDGAFYVFPKCDSYFGKSFGDRKINDSADLAMYLLEEGHVACVGGVAFGAPECIRMSYATSDENLIESMKRIKNALANLK</sequence>
<dbReference type="Gene3D" id="3.40.640.10">
    <property type="entry name" value="Type I PLP-dependent aspartate aminotransferase-like (Major domain)"/>
    <property type="match status" value="1"/>
</dbReference>